<organism evidence="4 5">
    <name type="scientific">Ectopseudomonas alcaliphila</name>
    <dbReference type="NCBI Taxonomy" id="101564"/>
    <lineage>
        <taxon>Bacteria</taxon>
        <taxon>Pseudomonadati</taxon>
        <taxon>Pseudomonadota</taxon>
        <taxon>Gammaproteobacteria</taxon>
        <taxon>Pseudomonadales</taxon>
        <taxon>Pseudomonadaceae</taxon>
        <taxon>Ectopseudomonas</taxon>
    </lineage>
</organism>
<evidence type="ECO:0000313" key="4">
    <source>
        <dbReference type="EMBL" id="SDF49038.1"/>
    </source>
</evidence>
<name>A0A1G7LHT8_9GAMM</name>
<dbReference type="InterPro" id="IPR021104">
    <property type="entry name" value="KfrA_DNA-bd_N"/>
</dbReference>
<keyword evidence="4" id="KW-0238">DNA-binding</keyword>
<evidence type="ECO:0000259" key="2">
    <source>
        <dbReference type="Pfam" id="PF11740"/>
    </source>
</evidence>
<dbReference type="Pfam" id="PF11740">
    <property type="entry name" value="KfrA_N"/>
    <property type="match status" value="1"/>
</dbReference>
<proteinExistence type="predicted"/>
<dbReference type="OrthoDB" id="7030580at2"/>
<accession>A0A1G7LHT8</accession>
<dbReference type="EMBL" id="JAWXXP010000001">
    <property type="protein sequence ID" value="MDX5995099.1"/>
    <property type="molecule type" value="Genomic_DNA"/>
</dbReference>
<gene>
    <name evidence="4" type="ORF">SAMN05216575_108123</name>
    <name evidence="3" type="ORF">SIM71_23800</name>
</gene>
<evidence type="ECO:0000313" key="5">
    <source>
        <dbReference type="Proteomes" id="UP000182413"/>
    </source>
</evidence>
<dbReference type="Proteomes" id="UP001278050">
    <property type="component" value="Unassembled WGS sequence"/>
</dbReference>
<feature type="domain" description="KfrA N-terminal DNA-binding" evidence="2">
    <location>
        <begin position="12"/>
        <end position="123"/>
    </location>
</feature>
<dbReference type="RefSeq" id="WP_074681405.1">
    <property type="nucleotide sequence ID" value="NZ_CBCSET010000005.1"/>
</dbReference>
<feature type="coiled-coil region" evidence="1">
    <location>
        <begin position="128"/>
        <end position="162"/>
    </location>
</feature>
<evidence type="ECO:0000313" key="3">
    <source>
        <dbReference type="EMBL" id="MDX5995099.1"/>
    </source>
</evidence>
<dbReference type="GO" id="GO:0003677">
    <property type="term" value="F:DNA binding"/>
    <property type="evidence" value="ECO:0007669"/>
    <property type="project" value="UniProtKB-KW"/>
</dbReference>
<keyword evidence="1" id="KW-0175">Coiled coil</keyword>
<dbReference type="AlphaFoldDB" id="A0A1G7LHT8"/>
<evidence type="ECO:0000313" key="6">
    <source>
        <dbReference type="Proteomes" id="UP001278050"/>
    </source>
</evidence>
<keyword evidence="6" id="KW-1185">Reference proteome</keyword>
<dbReference type="EMBL" id="FNAE01000008">
    <property type="protein sequence ID" value="SDF49038.1"/>
    <property type="molecule type" value="Genomic_DNA"/>
</dbReference>
<reference evidence="4 5" key="1">
    <citation type="submission" date="2016-10" db="EMBL/GenBank/DDBJ databases">
        <authorList>
            <person name="de Groot N.N."/>
        </authorList>
    </citation>
    <scope>NUCLEOTIDE SEQUENCE [LARGE SCALE GENOMIC DNA]</scope>
    <source>
        <strain evidence="4 5">JCM 10630</strain>
    </source>
</reference>
<reference evidence="3 6" key="2">
    <citation type="submission" date="2023-11" db="EMBL/GenBank/DDBJ databases">
        <title>MicrobeMod: A computational toolkit for identifying prokaryotic methylation and restriction-modification with nanopore sequencing.</title>
        <authorList>
            <person name="Crits-Christoph A."/>
            <person name="Kang S.C."/>
            <person name="Lee H."/>
            <person name="Ostrov N."/>
        </authorList>
    </citation>
    <scope>NUCLEOTIDE SEQUENCE [LARGE SCALE GENOMIC DNA]</scope>
    <source>
        <strain evidence="3 6">ATCC BAA-571</strain>
    </source>
</reference>
<dbReference type="Proteomes" id="UP000182413">
    <property type="component" value="Unassembled WGS sequence"/>
</dbReference>
<protein>
    <submittedName>
        <fullName evidence="3">DNA-binding protein</fullName>
    </submittedName>
    <submittedName>
        <fullName evidence="4">Replication region DNA-binding N-term</fullName>
    </submittedName>
</protein>
<evidence type="ECO:0000256" key="1">
    <source>
        <dbReference type="SAM" id="Coils"/>
    </source>
</evidence>
<sequence length="186" mass="21130">MNNTTENNQAVEKIHRVATELYNANGQKSYPTVSQVRAAAKTDMNTTSEAMKQWRNQQEQQVQTAQIDIPDAVQKAVNETTAKIWSLAQHTANDALHTAQKAWEKDKAESEQLTKEIAEEYDKQSIILEKTTEEKNQLCIELQNLKSEYSEALTKLAGQQARLEAVEQHNKELLGLFKYSDKKTAH</sequence>